<dbReference type="RefSeq" id="WP_063234419.1">
    <property type="nucleotide sequence ID" value="NZ_BCVO01000015.1"/>
</dbReference>
<dbReference type="EMBL" id="CP017704">
    <property type="protein sequence ID" value="ASS96674.1"/>
    <property type="molecule type" value="Genomic_DNA"/>
</dbReference>
<evidence type="ECO:0008006" key="3">
    <source>
        <dbReference type="Google" id="ProtNLM"/>
    </source>
</evidence>
<sequence>MFPWNSLFSFKNNPNQKDFMKNMQQSDVQSFIEKVFSQVIPDNMQGMMNQNDGGFQKENARSEHPLHAEVFETHLFVFVRIPIEDESWLKKMKLYHTSNQSIIEGIPEESDRHVITLPALVKKKGASAQYKESTLEIRLQKSFNTQYSEIDVSEI</sequence>
<evidence type="ECO:0000313" key="1">
    <source>
        <dbReference type="EMBL" id="ASS96674.1"/>
    </source>
</evidence>
<name>A0A223ENB7_9BACI</name>
<dbReference type="GeneID" id="56475827"/>
<dbReference type="AlphaFoldDB" id="A0A223ENB7"/>
<gene>
    <name evidence="1" type="ORF">BS1321_23860</name>
</gene>
<proteinExistence type="predicted"/>
<reference evidence="1 2" key="1">
    <citation type="submission" date="2016-10" db="EMBL/GenBank/DDBJ databases">
        <title>The whole genome sequencing and assembly of Bacillus simplex DSM 1321 strain.</title>
        <authorList>
            <person name="Park M.-K."/>
            <person name="Lee Y.-J."/>
            <person name="Yi H."/>
            <person name="Bahn Y.-S."/>
            <person name="Kim J.F."/>
            <person name="Lee D.-W."/>
        </authorList>
    </citation>
    <scope>NUCLEOTIDE SEQUENCE [LARGE SCALE GENOMIC DNA]</scope>
    <source>
        <strain evidence="1 2">DSM 1321</strain>
    </source>
</reference>
<dbReference type="Proteomes" id="UP000214618">
    <property type="component" value="Chromosome"/>
</dbReference>
<dbReference type="OrthoDB" id="2905328at2"/>
<organism evidence="1 2">
    <name type="scientific">Peribacillus simplex NBRC 15720 = DSM 1321</name>
    <dbReference type="NCBI Taxonomy" id="1349754"/>
    <lineage>
        <taxon>Bacteria</taxon>
        <taxon>Bacillati</taxon>
        <taxon>Bacillota</taxon>
        <taxon>Bacilli</taxon>
        <taxon>Bacillales</taxon>
        <taxon>Bacillaceae</taxon>
        <taxon>Peribacillus</taxon>
    </lineage>
</organism>
<evidence type="ECO:0000313" key="2">
    <source>
        <dbReference type="Proteomes" id="UP000214618"/>
    </source>
</evidence>
<accession>A0A223ENB7</accession>
<protein>
    <recommendedName>
        <fullName evidence="3">Spore coat protein</fullName>
    </recommendedName>
</protein>